<evidence type="ECO:0000256" key="5">
    <source>
        <dbReference type="ARBA" id="ARBA00023163"/>
    </source>
</evidence>
<keyword evidence="2" id="KW-0862">Zinc</keyword>
<dbReference type="Proteomes" id="UP000274822">
    <property type="component" value="Unassembled WGS sequence"/>
</dbReference>
<evidence type="ECO:0000256" key="3">
    <source>
        <dbReference type="ARBA" id="ARBA00023015"/>
    </source>
</evidence>
<dbReference type="InterPro" id="IPR007219">
    <property type="entry name" value="XnlR_reg_dom"/>
</dbReference>
<keyword evidence="3" id="KW-0805">Transcription regulation</keyword>
<dbReference type="Pfam" id="PF04082">
    <property type="entry name" value="Fungal_trans"/>
    <property type="match status" value="1"/>
</dbReference>
<dbReference type="AlphaFoldDB" id="A0A433PS00"/>
<dbReference type="PANTHER" id="PTHR31313">
    <property type="entry name" value="TY1 ENHANCER ACTIVATOR"/>
    <property type="match status" value="1"/>
</dbReference>
<name>A0A433PS00_9FUNG</name>
<feature type="compositionally biased region" description="Polar residues" evidence="7">
    <location>
        <begin position="101"/>
        <end position="114"/>
    </location>
</feature>
<keyword evidence="10" id="KW-1185">Reference proteome</keyword>
<protein>
    <recommendedName>
        <fullName evidence="8">Xylanolytic transcriptional activator regulatory domain-containing protein</fullName>
    </recommendedName>
</protein>
<feature type="region of interest" description="Disordered" evidence="7">
    <location>
        <begin position="82"/>
        <end position="116"/>
    </location>
</feature>
<feature type="compositionally biased region" description="Polar residues" evidence="7">
    <location>
        <begin position="807"/>
        <end position="817"/>
    </location>
</feature>
<evidence type="ECO:0000256" key="2">
    <source>
        <dbReference type="ARBA" id="ARBA00022833"/>
    </source>
</evidence>
<dbReference type="InterPro" id="IPR051615">
    <property type="entry name" value="Transcr_Regulatory_Elem"/>
</dbReference>
<evidence type="ECO:0000256" key="1">
    <source>
        <dbReference type="ARBA" id="ARBA00022723"/>
    </source>
</evidence>
<feature type="compositionally biased region" description="Low complexity" evidence="7">
    <location>
        <begin position="780"/>
        <end position="806"/>
    </location>
</feature>
<gene>
    <name evidence="9" type="ORF">BC938DRAFT_475582</name>
</gene>
<keyword evidence="6" id="KW-0539">Nucleus</keyword>
<dbReference type="PANTHER" id="PTHR31313:SF81">
    <property type="entry name" value="TY1 ENHANCER ACTIVATOR"/>
    <property type="match status" value="1"/>
</dbReference>
<evidence type="ECO:0000256" key="6">
    <source>
        <dbReference type="ARBA" id="ARBA00023242"/>
    </source>
</evidence>
<accession>A0A433PS00</accession>
<evidence type="ECO:0000313" key="9">
    <source>
        <dbReference type="EMBL" id="RUS20296.1"/>
    </source>
</evidence>
<feature type="domain" description="Xylanolytic transcriptional activator regulatory" evidence="8">
    <location>
        <begin position="318"/>
        <end position="469"/>
    </location>
</feature>
<dbReference type="CDD" id="cd12148">
    <property type="entry name" value="fungal_TF_MHR"/>
    <property type="match status" value="1"/>
</dbReference>
<keyword evidence="5" id="KW-0804">Transcription</keyword>
<sequence length="841" mass="95090">MPTTSENALFTVRDTLKPAKRFRTILPANANNMTDITQDRSVAAWPQTSPVYILPKQELGMYPETVSSYELDFAQTEQLMQERRRRANTTKKDTIPASAKRQLQQQKSFASLRNASEESDSSFASYEIAAPAAAPSPPTTPPSAWPMAFFGSYDSPESDFSAYSPASEDDLKIMYQNSSSSMSPYSSSTDGDDLFETPIAMTPDDSTTTFAEPQQPNKDWSINLSETGISIDTNVQSITELYHQLVERLNLDSESVPPTKKDDYAENGCALLSKNKAYHTKPINYQMRVYFLGGDMMRHNSQLNQDLLINHVADHCVNVFFSCWSRNFPVMHKPHFMAWYENLKQPTDEVIVNAICASVARHVLVRHANSALNLDIAKIRELEEHFFENARDGLGSSFDEPNRHHVVALCLLSACVGKDKKAYYNSMAVRTFYDLGVKPRLVTDDDDSFERELDTRLWWYLWALDFYLYAAGASSAPVKCPVTGEIDLPRVCEEDIDIAEIGVLNWTHELELWKIQSDITEKLYVQKHEITTAEELTEFETRLNAWRDSLPCYFQLDSGFEYGCTDLFQACLQIHVEFNATWIILHKLFIPNADATPTPSSLHSLNMCLNSSLLILKLLDSIERLPNGGCSFDLDELSRACEILMMVLAMIDKLNAMDKKRLLKGVKKADLTKALAKSYDLVKDTIEYRKGSDNFTKYASWLEDALRKRNIQFEMHHMVGTGLDYISSRDQYFKPNYKISAPLSPPVCAFVHPPAAPATFTFSHTTGPSVGPARRETADSTSSRNTSNSSPPQTTFNNITPTFINTGSTPVNNTGRSYQPRFRYFNPRKSNKFMFIDEHPA</sequence>
<evidence type="ECO:0000259" key="8">
    <source>
        <dbReference type="Pfam" id="PF04082"/>
    </source>
</evidence>
<dbReference type="EMBL" id="RBNJ01021136">
    <property type="protein sequence ID" value="RUS20296.1"/>
    <property type="molecule type" value="Genomic_DNA"/>
</dbReference>
<dbReference type="GO" id="GO:0006351">
    <property type="term" value="P:DNA-templated transcription"/>
    <property type="evidence" value="ECO:0007669"/>
    <property type="project" value="InterPro"/>
</dbReference>
<comment type="caution">
    <text evidence="9">The sequence shown here is derived from an EMBL/GenBank/DDBJ whole genome shotgun (WGS) entry which is preliminary data.</text>
</comment>
<feature type="region of interest" description="Disordered" evidence="7">
    <location>
        <begin position="762"/>
        <end position="821"/>
    </location>
</feature>
<reference evidence="9 10" key="1">
    <citation type="journal article" date="2018" name="New Phytol.">
        <title>Phylogenomics of Endogonaceae and evolution of mycorrhizas within Mucoromycota.</title>
        <authorList>
            <person name="Chang Y."/>
            <person name="Desiro A."/>
            <person name="Na H."/>
            <person name="Sandor L."/>
            <person name="Lipzen A."/>
            <person name="Clum A."/>
            <person name="Barry K."/>
            <person name="Grigoriev I.V."/>
            <person name="Martin F.M."/>
            <person name="Stajich J.E."/>
            <person name="Smith M.E."/>
            <person name="Bonito G."/>
            <person name="Spatafora J.W."/>
        </authorList>
    </citation>
    <scope>NUCLEOTIDE SEQUENCE [LARGE SCALE GENOMIC DNA]</scope>
    <source>
        <strain evidence="9 10">AD002</strain>
    </source>
</reference>
<dbReference type="GO" id="GO:0008270">
    <property type="term" value="F:zinc ion binding"/>
    <property type="evidence" value="ECO:0007669"/>
    <property type="project" value="InterPro"/>
</dbReference>
<evidence type="ECO:0000256" key="7">
    <source>
        <dbReference type="SAM" id="MobiDB-lite"/>
    </source>
</evidence>
<dbReference type="GO" id="GO:0003677">
    <property type="term" value="F:DNA binding"/>
    <property type="evidence" value="ECO:0007669"/>
    <property type="project" value="UniProtKB-KW"/>
</dbReference>
<evidence type="ECO:0000313" key="10">
    <source>
        <dbReference type="Proteomes" id="UP000274822"/>
    </source>
</evidence>
<keyword evidence="1" id="KW-0479">Metal-binding</keyword>
<evidence type="ECO:0000256" key="4">
    <source>
        <dbReference type="ARBA" id="ARBA00023125"/>
    </source>
</evidence>
<proteinExistence type="predicted"/>
<keyword evidence="4" id="KW-0238">DNA-binding</keyword>
<organism evidence="9 10">
    <name type="scientific">Jimgerdemannia flammicorona</name>
    <dbReference type="NCBI Taxonomy" id="994334"/>
    <lineage>
        <taxon>Eukaryota</taxon>
        <taxon>Fungi</taxon>
        <taxon>Fungi incertae sedis</taxon>
        <taxon>Mucoromycota</taxon>
        <taxon>Mucoromycotina</taxon>
        <taxon>Endogonomycetes</taxon>
        <taxon>Endogonales</taxon>
        <taxon>Endogonaceae</taxon>
        <taxon>Jimgerdemannia</taxon>
    </lineage>
</organism>